<evidence type="ECO:0000256" key="3">
    <source>
        <dbReference type="PROSITE-ProRule" id="PRU00235"/>
    </source>
</evidence>
<feature type="region of interest" description="Disordered" evidence="4">
    <location>
        <begin position="1"/>
        <end position="189"/>
    </location>
</feature>
<dbReference type="OrthoDB" id="61110at2759"/>
<dbReference type="KEGG" id="glz:GLAREA_00189"/>
<dbReference type="InterPro" id="IPR051553">
    <property type="entry name" value="Ran_GTPase-activating"/>
</dbReference>
<reference evidence="6 7" key="1">
    <citation type="journal article" date="2013" name="BMC Genomics">
        <title>Genomics-driven discovery of the pneumocandin biosynthetic gene cluster in the fungus Glarea lozoyensis.</title>
        <authorList>
            <person name="Chen L."/>
            <person name="Yue Q."/>
            <person name="Zhang X."/>
            <person name="Xiang M."/>
            <person name="Wang C."/>
            <person name="Li S."/>
            <person name="Che Y."/>
            <person name="Ortiz-Lopez F.J."/>
            <person name="Bills G.F."/>
            <person name="Liu X."/>
            <person name="An Z."/>
        </authorList>
    </citation>
    <scope>NUCLEOTIDE SEQUENCE [LARGE SCALE GENOMIC DNA]</scope>
    <source>
        <strain evidence="7">ATCC 20868 / MF5171</strain>
    </source>
</reference>
<organism evidence="6 7">
    <name type="scientific">Glarea lozoyensis (strain ATCC 20868 / MF5171)</name>
    <dbReference type="NCBI Taxonomy" id="1116229"/>
    <lineage>
        <taxon>Eukaryota</taxon>
        <taxon>Fungi</taxon>
        <taxon>Dikarya</taxon>
        <taxon>Ascomycota</taxon>
        <taxon>Pezizomycotina</taxon>
        <taxon>Leotiomycetes</taxon>
        <taxon>Helotiales</taxon>
        <taxon>Helotiaceae</taxon>
        <taxon>Glarea</taxon>
    </lineage>
</organism>
<dbReference type="GO" id="GO:0005085">
    <property type="term" value="F:guanyl-nucleotide exchange factor activity"/>
    <property type="evidence" value="ECO:0007669"/>
    <property type="project" value="TreeGrafter"/>
</dbReference>
<dbReference type="GeneID" id="19459249"/>
<accession>S3DAM3</accession>
<dbReference type="PANTHER" id="PTHR45982:SF1">
    <property type="entry name" value="REGULATOR OF CHROMOSOME CONDENSATION"/>
    <property type="match status" value="1"/>
</dbReference>
<feature type="compositionally biased region" description="Low complexity" evidence="4">
    <location>
        <begin position="118"/>
        <end position="143"/>
    </location>
</feature>
<dbReference type="InterPro" id="IPR009091">
    <property type="entry name" value="RCC1/BLIP-II"/>
</dbReference>
<feature type="compositionally biased region" description="Basic residues" evidence="4">
    <location>
        <begin position="1"/>
        <end position="11"/>
    </location>
</feature>
<dbReference type="PROSITE" id="PS00626">
    <property type="entry name" value="RCC1_2"/>
    <property type="match status" value="2"/>
</dbReference>
<dbReference type="EMBL" id="KE145367">
    <property type="protein sequence ID" value="EPE29031.1"/>
    <property type="molecule type" value="Genomic_DNA"/>
</dbReference>
<dbReference type="PRINTS" id="PR00633">
    <property type="entry name" value="RCCNDNSATION"/>
</dbReference>
<dbReference type="Proteomes" id="UP000016922">
    <property type="component" value="Unassembled WGS sequence"/>
</dbReference>
<keyword evidence="7" id="KW-1185">Reference proteome</keyword>
<dbReference type="eggNOG" id="KOG1426">
    <property type="taxonomic scope" value="Eukaryota"/>
</dbReference>
<feature type="repeat" description="RCC1" evidence="3">
    <location>
        <begin position="398"/>
        <end position="452"/>
    </location>
</feature>
<evidence type="ECO:0000256" key="4">
    <source>
        <dbReference type="SAM" id="MobiDB-lite"/>
    </source>
</evidence>
<keyword evidence="1" id="KW-0344">Guanine-nucleotide releasing factor</keyword>
<dbReference type="Gene3D" id="2.130.10.30">
    <property type="entry name" value="Regulator of chromosome condensation 1/beta-lactamase-inhibitor protein II"/>
    <property type="match status" value="1"/>
</dbReference>
<dbReference type="InterPro" id="IPR058923">
    <property type="entry name" value="RCC1-like_dom"/>
</dbReference>
<evidence type="ECO:0000313" key="7">
    <source>
        <dbReference type="Proteomes" id="UP000016922"/>
    </source>
</evidence>
<feature type="region of interest" description="Disordered" evidence="4">
    <location>
        <begin position="274"/>
        <end position="326"/>
    </location>
</feature>
<feature type="repeat" description="RCC1" evidence="3">
    <location>
        <begin position="453"/>
        <end position="508"/>
    </location>
</feature>
<dbReference type="OMA" id="TWGINAT"/>
<dbReference type="SUPFAM" id="SSF50985">
    <property type="entry name" value="RCC1/BLIP-II"/>
    <property type="match status" value="1"/>
</dbReference>
<gene>
    <name evidence="6" type="ORF">GLAREA_00189</name>
</gene>
<dbReference type="STRING" id="1116229.S3DAM3"/>
<evidence type="ECO:0000256" key="2">
    <source>
        <dbReference type="ARBA" id="ARBA00022737"/>
    </source>
</evidence>
<feature type="compositionally biased region" description="Low complexity" evidence="4">
    <location>
        <begin position="66"/>
        <end position="82"/>
    </location>
</feature>
<protein>
    <submittedName>
        <fullName evidence="6">RCC1/BLIP-II</fullName>
    </submittedName>
</protein>
<dbReference type="HOGENOM" id="CLU_005210_4_0_1"/>
<dbReference type="GO" id="GO:0005737">
    <property type="term" value="C:cytoplasm"/>
    <property type="evidence" value="ECO:0007669"/>
    <property type="project" value="TreeGrafter"/>
</dbReference>
<feature type="repeat" description="RCC1" evidence="3">
    <location>
        <begin position="261"/>
        <end position="344"/>
    </location>
</feature>
<dbReference type="PROSITE" id="PS50012">
    <property type="entry name" value="RCC1_3"/>
    <property type="match status" value="5"/>
</dbReference>
<feature type="compositionally biased region" description="Low complexity" evidence="4">
    <location>
        <begin position="174"/>
        <end position="189"/>
    </location>
</feature>
<dbReference type="Pfam" id="PF25390">
    <property type="entry name" value="WD40_RLD"/>
    <property type="match status" value="1"/>
</dbReference>
<name>S3DAM3_GLAL2</name>
<dbReference type="RefSeq" id="XP_008083140.1">
    <property type="nucleotide sequence ID" value="XM_008084949.1"/>
</dbReference>
<feature type="repeat" description="RCC1" evidence="3">
    <location>
        <begin position="345"/>
        <end position="397"/>
    </location>
</feature>
<evidence type="ECO:0000259" key="5">
    <source>
        <dbReference type="Pfam" id="PF25390"/>
    </source>
</evidence>
<feature type="compositionally biased region" description="Low complexity" evidence="4">
    <location>
        <begin position="27"/>
        <end position="58"/>
    </location>
</feature>
<evidence type="ECO:0000313" key="6">
    <source>
        <dbReference type="EMBL" id="EPE29031.1"/>
    </source>
</evidence>
<feature type="compositionally biased region" description="Acidic residues" evidence="4">
    <location>
        <begin position="292"/>
        <end position="305"/>
    </location>
</feature>
<dbReference type="InterPro" id="IPR000408">
    <property type="entry name" value="Reg_chr_condens"/>
</dbReference>
<feature type="domain" description="RCC1-like" evidence="5">
    <location>
        <begin position="201"/>
        <end position="621"/>
    </location>
</feature>
<feature type="repeat" description="RCC1" evidence="3">
    <location>
        <begin position="200"/>
        <end position="260"/>
    </location>
</feature>
<evidence type="ECO:0000256" key="1">
    <source>
        <dbReference type="ARBA" id="ARBA00022658"/>
    </source>
</evidence>
<keyword evidence="2" id="KW-0677">Repeat</keyword>
<dbReference type="AlphaFoldDB" id="S3DAM3"/>
<sequence>MPPKKAAKAAPKKAASPAGVTKKPRASKAATSAKRASITSAASATSASSADPVTAPKAAPKKAAPKKVPVAAKGGKASAAALPPNPPKKRKASEESEDEPKSKKAKSVVAEPAPAPRKASVAKSTTAKKAAAKPAPKKVAASKPKVEVKAKPAPKPKAAPKAKAEPKAKPAPKTPVSAAPRRAKAQKAAPILNARPTQLLDVYCFGENGNGELGLGAKNARGRMVIDVGRPRLNPFLAAKEVGIVAIAVGGMHCAALTHDNKILTWGVNDQGALGRPSDADPEEVKMKDADASDSDSDDDFDEDSGLNPAEAEPRPVDPSHFPEGTEFAGLYAGDSNTFALTTTGLVYGWGTFRGNDGILGFTNDIKVATTPILIPDLKNIVDIVTGTNHVIALDNKGKCFIWGAGEQNQLGRRVVSRTATGALVPREFGLQRKKIAHIGAGDYHSFAVTEKGDVYAWGLNSFGQCGIPKVDEDDDTVAAPTVVKSLKSHSIKQISGGAHHTIALTEAGQVLAWGRSENKQCGVDVSKLPQIDVFYDKDDKPRYLFKPTVVPDIKGATIATATDTAIAIDVDGKAYSWGFNGNLQTGQGSADDIPLATLVDNTAVRGKKLTWAGVGGQFGVLAGPHVEAA</sequence>
<dbReference type="PANTHER" id="PTHR45982">
    <property type="entry name" value="REGULATOR OF CHROMOSOME CONDENSATION"/>
    <property type="match status" value="1"/>
</dbReference>
<proteinExistence type="predicted"/>